<dbReference type="InterPro" id="IPR009057">
    <property type="entry name" value="Homeodomain-like_sf"/>
</dbReference>
<dbReference type="InterPro" id="IPR018060">
    <property type="entry name" value="HTH_AraC"/>
</dbReference>
<dbReference type="Gene3D" id="1.10.10.60">
    <property type="entry name" value="Homeodomain-like"/>
    <property type="match status" value="1"/>
</dbReference>
<keyword evidence="3" id="KW-0804">Transcription</keyword>
<gene>
    <name evidence="5" type="ORF">ACFQ2C_08280</name>
</gene>
<evidence type="ECO:0000256" key="3">
    <source>
        <dbReference type="ARBA" id="ARBA00023163"/>
    </source>
</evidence>
<name>A0ABW3RLL8_9SPHI</name>
<sequence length="272" mass="31148">MNSKNSKIIEVKNKLEPQRLLKVAAFDQNKIVTKPHKHNGYLEVVFLSSTNGKHYVDGRESVVKTPCILIIRKDNVHHWELENPVKGYVVLLKKLFVDQSLDFELAKLIDELIEFDTIYLKDSIFFESILSILEFEKNKTSQEGLLKALLAKALESTDLLKKSKTSQNNLYANFCELLNENPRVLNHVAYYASLLNTSPQNLNASCRKNTNLTASEVLAGYIIKEAKRLLFYTSNSISEIAFQLGFSDKSNFSKYFKRYSGVTPSEFKKNQH</sequence>
<organism evidence="5 6">
    <name type="scientific">Sphingobacterium daejeonense</name>
    <dbReference type="NCBI Taxonomy" id="371142"/>
    <lineage>
        <taxon>Bacteria</taxon>
        <taxon>Pseudomonadati</taxon>
        <taxon>Bacteroidota</taxon>
        <taxon>Sphingobacteriia</taxon>
        <taxon>Sphingobacteriales</taxon>
        <taxon>Sphingobacteriaceae</taxon>
        <taxon>Sphingobacterium</taxon>
    </lineage>
</organism>
<dbReference type="PANTHER" id="PTHR43280">
    <property type="entry name" value="ARAC-FAMILY TRANSCRIPTIONAL REGULATOR"/>
    <property type="match status" value="1"/>
</dbReference>
<dbReference type="RefSeq" id="WP_380895735.1">
    <property type="nucleotide sequence ID" value="NZ_JBHTKY010000009.1"/>
</dbReference>
<dbReference type="PRINTS" id="PR00032">
    <property type="entry name" value="HTHARAC"/>
</dbReference>
<evidence type="ECO:0000259" key="4">
    <source>
        <dbReference type="PROSITE" id="PS01124"/>
    </source>
</evidence>
<accession>A0ABW3RLL8</accession>
<evidence type="ECO:0000313" key="6">
    <source>
        <dbReference type="Proteomes" id="UP001597205"/>
    </source>
</evidence>
<dbReference type="SMART" id="SM00342">
    <property type="entry name" value="HTH_ARAC"/>
    <property type="match status" value="1"/>
</dbReference>
<proteinExistence type="predicted"/>
<dbReference type="PANTHER" id="PTHR43280:SF32">
    <property type="entry name" value="TRANSCRIPTIONAL REGULATORY PROTEIN"/>
    <property type="match status" value="1"/>
</dbReference>
<dbReference type="SUPFAM" id="SSF46689">
    <property type="entry name" value="Homeodomain-like"/>
    <property type="match status" value="1"/>
</dbReference>
<dbReference type="InterPro" id="IPR020449">
    <property type="entry name" value="Tscrpt_reg_AraC-type_HTH"/>
</dbReference>
<protein>
    <submittedName>
        <fullName evidence="5">AraC family transcriptional regulator</fullName>
    </submittedName>
</protein>
<comment type="caution">
    <text evidence="5">The sequence shown here is derived from an EMBL/GenBank/DDBJ whole genome shotgun (WGS) entry which is preliminary data.</text>
</comment>
<dbReference type="Proteomes" id="UP001597205">
    <property type="component" value="Unassembled WGS sequence"/>
</dbReference>
<reference evidence="6" key="1">
    <citation type="journal article" date="2019" name="Int. J. Syst. Evol. Microbiol.">
        <title>The Global Catalogue of Microorganisms (GCM) 10K type strain sequencing project: providing services to taxonomists for standard genome sequencing and annotation.</title>
        <authorList>
            <consortium name="The Broad Institute Genomics Platform"/>
            <consortium name="The Broad Institute Genome Sequencing Center for Infectious Disease"/>
            <person name="Wu L."/>
            <person name="Ma J."/>
        </authorList>
    </citation>
    <scope>NUCLEOTIDE SEQUENCE [LARGE SCALE GENOMIC DNA]</scope>
    <source>
        <strain evidence="6">CCUG 52468</strain>
    </source>
</reference>
<dbReference type="EMBL" id="JBHTKY010000009">
    <property type="protein sequence ID" value="MFD1165597.1"/>
    <property type="molecule type" value="Genomic_DNA"/>
</dbReference>
<dbReference type="PROSITE" id="PS01124">
    <property type="entry name" value="HTH_ARAC_FAMILY_2"/>
    <property type="match status" value="1"/>
</dbReference>
<keyword evidence="1" id="KW-0805">Transcription regulation</keyword>
<keyword evidence="6" id="KW-1185">Reference proteome</keyword>
<evidence type="ECO:0000256" key="1">
    <source>
        <dbReference type="ARBA" id="ARBA00023015"/>
    </source>
</evidence>
<keyword evidence="2" id="KW-0238">DNA-binding</keyword>
<evidence type="ECO:0000313" key="5">
    <source>
        <dbReference type="EMBL" id="MFD1165597.1"/>
    </source>
</evidence>
<feature type="domain" description="HTH araC/xylS-type" evidence="4">
    <location>
        <begin position="172"/>
        <end position="270"/>
    </location>
</feature>
<dbReference type="Pfam" id="PF12833">
    <property type="entry name" value="HTH_18"/>
    <property type="match status" value="1"/>
</dbReference>
<evidence type="ECO:0000256" key="2">
    <source>
        <dbReference type="ARBA" id="ARBA00023125"/>
    </source>
</evidence>